<dbReference type="Proteomes" id="UP000256269">
    <property type="component" value="Unassembled WGS sequence"/>
</dbReference>
<reference evidence="1 2" key="1">
    <citation type="submission" date="2018-08" db="EMBL/GenBank/DDBJ databases">
        <title>Genomic Encyclopedia of Archaeal and Bacterial Type Strains, Phase II (KMG-II): from individual species to whole genera.</title>
        <authorList>
            <person name="Goeker M."/>
        </authorList>
    </citation>
    <scope>NUCLEOTIDE SEQUENCE [LARGE SCALE GENOMIC DNA]</scope>
    <source>
        <strain evidence="1 2">DSM 45791</strain>
    </source>
</reference>
<proteinExistence type="predicted"/>
<dbReference type="AlphaFoldDB" id="A0A3E0GW97"/>
<dbReference type="SUPFAM" id="SSF55811">
    <property type="entry name" value="Nudix"/>
    <property type="match status" value="1"/>
</dbReference>
<organism evidence="1 2">
    <name type="scientific">Kutzneria buriramensis</name>
    <dbReference type="NCBI Taxonomy" id="1045776"/>
    <lineage>
        <taxon>Bacteria</taxon>
        <taxon>Bacillati</taxon>
        <taxon>Actinomycetota</taxon>
        <taxon>Actinomycetes</taxon>
        <taxon>Pseudonocardiales</taxon>
        <taxon>Pseudonocardiaceae</taxon>
        <taxon>Kutzneria</taxon>
    </lineage>
</organism>
<comment type="caution">
    <text evidence="1">The sequence shown here is derived from an EMBL/GenBank/DDBJ whole genome shotgun (WGS) entry which is preliminary data.</text>
</comment>
<dbReference type="EMBL" id="QUNO01000022">
    <property type="protein sequence ID" value="REH31139.1"/>
    <property type="molecule type" value="Genomic_DNA"/>
</dbReference>
<gene>
    <name evidence="1" type="ORF">BCF44_122162</name>
</gene>
<sequence length="329" mass="35403">MRTTVFGRMSFDSASVRAQDVALVPDEAAWAAGFATTTGYTENALDEFGQNAVPDWQTGSGPRLHAWTRGLERISLGRWVVPGGCDAETVIPPMGHHDISIPTSTARRPRQVPQRLQQLFAHRGWARDQHGRCLHPFWEQLIQDARIGLHTGLGSNRSWGEAVVANAVVVDRRDQVLLIRHSSPPDSATRLALPGGYALPVDEGVAPARWWAGQRPVTRAGILRAASRHVAAATGQVVPADAAMAITAAARPVTWLQTTANAWTVEFTVLILLPRGVALQPRDGAGACVRSLADLGDRVGLVDPRHRRSLLAAVTRIGPGIANCTAGQR</sequence>
<name>A0A3E0GW97_9PSEU</name>
<evidence type="ECO:0000313" key="1">
    <source>
        <dbReference type="EMBL" id="REH31139.1"/>
    </source>
</evidence>
<evidence type="ECO:0000313" key="2">
    <source>
        <dbReference type="Proteomes" id="UP000256269"/>
    </source>
</evidence>
<dbReference type="InterPro" id="IPR015797">
    <property type="entry name" value="NUDIX_hydrolase-like_dom_sf"/>
</dbReference>
<accession>A0A3E0GW97</accession>
<dbReference type="Gene3D" id="3.90.79.10">
    <property type="entry name" value="Nucleoside Triphosphate Pyrophosphohydrolase"/>
    <property type="match status" value="1"/>
</dbReference>
<evidence type="ECO:0008006" key="3">
    <source>
        <dbReference type="Google" id="ProtNLM"/>
    </source>
</evidence>
<keyword evidence="2" id="KW-1185">Reference proteome</keyword>
<protein>
    <recommendedName>
        <fullName evidence="3">Nudix hydrolase domain-containing protein</fullName>
    </recommendedName>
</protein>